<comment type="caution">
    <text evidence="3">The sequence shown here is derived from an EMBL/GenBank/DDBJ whole genome shotgun (WGS) entry which is preliminary data.</text>
</comment>
<dbReference type="PROSITE" id="PS51084">
    <property type="entry name" value="HIT_2"/>
    <property type="match status" value="1"/>
</dbReference>
<name>A0ABP5JH95_9ACTN</name>
<dbReference type="InterPro" id="IPR036265">
    <property type="entry name" value="HIT-like_sf"/>
</dbReference>
<evidence type="ECO:0000256" key="1">
    <source>
        <dbReference type="PROSITE-ProRule" id="PRU00464"/>
    </source>
</evidence>
<dbReference type="InterPro" id="IPR001310">
    <property type="entry name" value="Histidine_triad_HIT"/>
</dbReference>
<protein>
    <submittedName>
        <fullName evidence="3">Histidine triad nucleotide-binding protein</fullName>
    </submittedName>
</protein>
<evidence type="ECO:0000313" key="3">
    <source>
        <dbReference type="EMBL" id="GAA2116532.1"/>
    </source>
</evidence>
<feature type="domain" description="HIT" evidence="2">
    <location>
        <begin position="10"/>
        <end position="119"/>
    </location>
</feature>
<gene>
    <name evidence="3" type="ORF">GCM10009802_17070</name>
</gene>
<dbReference type="Pfam" id="PF01230">
    <property type="entry name" value="HIT"/>
    <property type="match status" value="1"/>
</dbReference>
<organism evidence="3 4">
    <name type="scientific">Streptomyces synnematoformans</name>
    <dbReference type="NCBI Taxonomy" id="415721"/>
    <lineage>
        <taxon>Bacteria</taxon>
        <taxon>Bacillati</taxon>
        <taxon>Actinomycetota</taxon>
        <taxon>Actinomycetes</taxon>
        <taxon>Kitasatosporales</taxon>
        <taxon>Streptomycetaceae</taxon>
        <taxon>Streptomyces</taxon>
    </lineage>
</organism>
<proteinExistence type="predicted"/>
<reference evidence="4" key="1">
    <citation type="journal article" date="2019" name="Int. J. Syst. Evol. Microbiol.">
        <title>The Global Catalogue of Microorganisms (GCM) 10K type strain sequencing project: providing services to taxonomists for standard genome sequencing and annotation.</title>
        <authorList>
            <consortium name="The Broad Institute Genomics Platform"/>
            <consortium name="The Broad Institute Genome Sequencing Center for Infectious Disease"/>
            <person name="Wu L."/>
            <person name="Ma J."/>
        </authorList>
    </citation>
    <scope>NUCLEOTIDE SEQUENCE [LARGE SCALE GENOMIC DNA]</scope>
    <source>
        <strain evidence="4">JCM 15481</strain>
    </source>
</reference>
<dbReference type="PRINTS" id="PR00332">
    <property type="entry name" value="HISTRIAD"/>
</dbReference>
<evidence type="ECO:0000259" key="2">
    <source>
        <dbReference type="PROSITE" id="PS51084"/>
    </source>
</evidence>
<sequence length="119" mass="12411">MAGEPQADCLFCKITAGEVPATVVRETATTIAFRDINPQAPTHVLVIPKAHYPDAGSLAAADPQLISDVLRETAEVAAEDKVVATGYRVVFNTGAGAGQTVFHVHAHVLGGRGLNWPPG</sequence>
<dbReference type="Gene3D" id="3.30.428.10">
    <property type="entry name" value="HIT-like"/>
    <property type="match status" value="1"/>
</dbReference>
<dbReference type="RefSeq" id="WP_344289196.1">
    <property type="nucleotide sequence ID" value="NZ_BAAAPF010000032.1"/>
</dbReference>
<feature type="short sequence motif" description="Histidine triad motif" evidence="1">
    <location>
        <begin position="103"/>
        <end position="107"/>
    </location>
</feature>
<dbReference type="InterPro" id="IPR011146">
    <property type="entry name" value="HIT-like"/>
</dbReference>
<dbReference type="PANTHER" id="PTHR23089">
    <property type="entry name" value="HISTIDINE TRIAD HIT PROTEIN"/>
    <property type="match status" value="1"/>
</dbReference>
<dbReference type="Proteomes" id="UP001500443">
    <property type="component" value="Unassembled WGS sequence"/>
</dbReference>
<accession>A0ABP5JH95</accession>
<evidence type="ECO:0000313" key="4">
    <source>
        <dbReference type="Proteomes" id="UP001500443"/>
    </source>
</evidence>
<dbReference type="CDD" id="cd01276">
    <property type="entry name" value="PKCI_related"/>
    <property type="match status" value="1"/>
</dbReference>
<dbReference type="SUPFAM" id="SSF54197">
    <property type="entry name" value="HIT-like"/>
    <property type="match status" value="1"/>
</dbReference>
<keyword evidence="4" id="KW-1185">Reference proteome</keyword>
<dbReference type="EMBL" id="BAAAPF010000032">
    <property type="protein sequence ID" value="GAA2116532.1"/>
    <property type="molecule type" value="Genomic_DNA"/>
</dbReference>